<accession>A0A0E9W162</accession>
<name>A0A0E9W162_ANGAN</name>
<reference evidence="1" key="2">
    <citation type="journal article" date="2015" name="Fish Shellfish Immunol.">
        <title>Early steps in the European eel (Anguilla anguilla)-Vibrio vulnificus interaction in the gills: Role of the RtxA13 toxin.</title>
        <authorList>
            <person name="Callol A."/>
            <person name="Pajuelo D."/>
            <person name="Ebbesson L."/>
            <person name="Teles M."/>
            <person name="MacKenzie S."/>
            <person name="Amaro C."/>
        </authorList>
    </citation>
    <scope>NUCLEOTIDE SEQUENCE</scope>
</reference>
<dbReference type="AlphaFoldDB" id="A0A0E9W162"/>
<dbReference type="EMBL" id="GBXM01025312">
    <property type="protein sequence ID" value="JAH83265.1"/>
    <property type="molecule type" value="Transcribed_RNA"/>
</dbReference>
<organism evidence="1">
    <name type="scientific">Anguilla anguilla</name>
    <name type="common">European freshwater eel</name>
    <name type="synonym">Muraena anguilla</name>
    <dbReference type="NCBI Taxonomy" id="7936"/>
    <lineage>
        <taxon>Eukaryota</taxon>
        <taxon>Metazoa</taxon>
        <taxon>Chordata</taxon>
        <taxon>Craniata</taxon>
        <taxon>Vertebrata</taxon>
        <taxon>Euteleostomi</taxon>
        <taxon>Actinopterygii</taxon>
        <taxon>Neopterygii</taxon>
        <taxon>Teleostei</taxon>
        <taxon>Anguilliformes</taxon>
        <taxon>Anguillidae</taxon>
        <taxon>Anguilla</taxon>
    </lineage>
</organism>
<protein>
    <submittedName>
        <fullName evidence="1">Uncharacterized protein</fullName>
    </submittedName>
</protein>
<proteinExistence type="predicted"/>
<evidence type="ECO:0000313" key="1">
    <source>
        <dbReference type="EMBL" id="JAH83265.1"/>
    </source>
</evidence>
<sequence>MCSIAGRSPNAQVFTAVMRPIVWNLKHTRVKNGRFSHWVMCDWS</sequence>
<reference evidence="1" key="1">
    <citation type="submission" date="2014-11" db="EMBL/GenBank/DDBJ databases">
        <authorList>
            <person name="Amaro Gonzalez C."/>
        </authorList>
    </citation>
    <scope>NUCLEOTIDE SEQUENCE</scope>
</reference>